<proteinExistence type="predicted"/>
<dbReference type="EMBL" id="MFKF01000140">
    <property type="protein sequence ID" value="OGG52537.1"/>
    <property type="molecule type" value="Genomic_DNA"/>
</dbReference>
<dbReference type="InterPro" id="IPR005467">
    <property type="entry name" value="His_kinase_dom"/>
</dbReference>
<evidence type="ECO:0000256" key="7">
    <source>
        <dbReference type="SAM" id="MobiDB-lite"/>
    </source>
</evidence>
<comment type="catalytic activity">
    <reaction evidence="1">
        <text>ATP + protein L-histidine = ADP + protein N-phospho-L-histidine.</text>
        <dbReference type="EC" id="2.7.13.3"/>
    </reaction>
</comment>
<evidence type="ECO:0000313" key="9">
    <source>
        <dbReference type="EMBL" id="OGG52537.1"/>
    </source>
</evidence>
<dbReference type="SUPFAM" id="SSF47384">
    <property type="entry name" value="Homodimeric domain of signal transducing histidine kinase"/>
    <property type="match status" value="1"/>
</dbReference>
<dbReference type="InterPro" id="IPR036890">
    <property type="entry name" value="HATPase_C_sf"/>
</dbReference>
<dbReference type="Pfam" id="PF07495">
    <property type="entry name" value="Y_Y_Y"/>
    <property type="match status" value="1"/>
</dbReference>
<dbReference type="InterPro" id="IPR013783">
    <property type="entry name" value="Ig-like_fold"/>
</dbReference>
<dbReference type="Gene3D" id="2.130.10.10">
    <property type="entry name" value="YVTN repeat-like/Quinoprotein amine dehydrogenase"/>
    <property type="match status" value="6"/>
</dbReference>
<dbReference type="SMART" id="SM00388">
    <property type="entry name" value="HisKA"/>
    <property type="match status" value="1"/>
</dbReference>
<dbReference type="Gene3D" id="2.60.40.10">
    <property type="entry name" value="Immunoglobulins"/>
    <property type="match status" value="1"/>
</dbReference>
<dbReference type="InterPro" id="IPR015943">
    <property type="entry name" value="WD40/YVTN_repeat-like_dom_sf"/>
</dbReference>
<dbReference type="InterPro" id="IPR004358">
    <property type="entry name" value="Sig_transdc_His_kin-like_C"/>
</dbReference>
<dbReference type="PANTHER" id="PTHR43547:SF2">
    <property type="entry name" value="HYBRID SIGNAL TRANSDUCTION HISTIDINE KINASE C"/>
    <property type="match status" value="1"/>
</dbReference>
<dbReference type="Gene3D" id="1.10.287.130">
    <property type="match status" value="1"/>
</dbReference>
<keyword evidence="5" id="KW-0418">Kinase</keyword>
<keyword evidence="4" id="KW-0808">Transferase</keyword>
<comment type="caution">
    <text evidence="9">The sequence shown here is derived from an EMBL/GenBank/DDBJ whole genome shotgun (WGS) entry which is preliminary data.</text>
</comment>
<evidence type="ECO:0000256" key="2">
    <source>
        <dbReference type="ARBA" id="ARBA00012438"/>
    </source>
</evidence>
<accession>A0A1F6CTV4</accession>
<keyword evidence="6" id="KW-0902">Two-component regulatory system</keyword>
<dbReference type="Proteomes" id="UP000178606">
    <property type="component" value="Unassembled WGS sequence"/>
</dbReference>
<feature type="region of interest" description="Disordered" evidence="7">
    <location>
        <begin position="770"/>
        <end position="792"/>
    </location>
</feature>
<dbReference type="EC" id="2.7.13.3" evidence="2"/>
<dbReference type="PROSITE" id="PS50109">
    <property type="entry name" value="HIS_KIN"/>
    <property type="match status" value="1"/>
</dbReference>
<dbReference type="SMART" id="SM00387">
    <property type="entry name" value="HATPase_c"/>
    <property type="match status" value="1"/>
</dbReference>
<evidence type="ECO:0000313" key="10">
    <source>
        <dbReference type="Proteomes" id="UP000178606"/>
    </source>
</evidence>
<dbReference type="CDD" id="cd00082">
    <property type="entry name" value="HisKA"/>
    <property type="match status" value="1"/>
</dbReference>
<dbReference type="InterPro" id="IPR036097">
    <property type="entry name" value="HisK_dim/P_sf"/>
</dbReference>
<evidence type="ECO:0000256" key="4">
    <source>
        <dbReference type="ARBA" id="ARBA00022679"/>
    </source>
</evidence>
<evidence type="ECO:0000256" key="3">
    <source>
        <dbReference type="ARBA" id="ARBA00022553"/>
    </source>
</evidence>
<dbReference type="AlphaFoldDB" id="A0A1F6CTV4"/>
<dbReference type="SUPFAM" id="SSF63829">
    <property type="entry name" value="Calcium-dependent phosphotriesterase"/>
    <property type="match status" value="1"/>
</dbReference>
<feature type="domain" description="Histidine kinase" evidence="8">
    <location>
        <begin position="623"/>
        <end position="880"/>
    </location>
</feature>
<dbReference type="PANTHER" id="PTHR43547">
    <property type="entry name" value="TWO-COMPONENT HISTIDINE KINASE"/>
    <property type="match status" value="1"/>
</dbReference>
<dbReference type="FunFam" id="1.10.287.130:FF:000001">
    <property type="entry name" value="Two-component sensor histidine kinase"/>
    <property type="match status" value="1"/>
</dbReference>
<keyword evidence="3" id="KW-0597">Phosphoprotein</keyword>
<dbReference type="Pfam" id="PF07494">
    <property type="entry name" value="Reg_prop"/>
    <property type="match status" value="8"/>
</dbReference>
<dbReference type="PRINTS" id="PR00344">
    <property type="entry name" value="BCTRLSENSOR"/>
</dbReference>
<dbReference type="SUPFAM" id="SSF55874">
    <property type="entry name" value="ATPase domain of HSP90 chaperone/DNA topoisomerase II/histidine kinase"/>
    <property type="match status" value="1"/>
</dbReference>
<reference evidence="9 10" key="1">
    <citation type="journal article" date="2016" name="Nat. Commun.">
        <title>Thousands of microbial genomes shed light on interconnected biogeochemical processes in an aquifer system.</title>
        <authorList>
            <person name="Anantharaman K."/>
            <person name="Brown C.T."/>
            <person name="Hug L.A."/>
            <person name="Sharon I."/>
            <person name="Castelle C.J."/>
            <person name="Probst A.J."/>
            <person name="Thomas B.C."/>
            <person name="Singh A."/>
            <person name="Wilkins M.J."/>
            <person name="Karaoz U."/>
            <person name="Brodie E.L."/>
            <person name="Williams K.H."/>
            <person name="Hubbard S.S."/>
            <person name="Banfield J.F."/>
        </authorList>
    </citation>
    <scope>NUCLEOTIDE SEQUENCE [LARGE SCALE GENOMIC DNA]</scope>
    <source>
        <strain evidence="10">RIFCSPLOWO2_12_FULL_64_10</strain>
    </source>
</reference>
<dbReference type="GO" id="GO:0000155">
    <property type="term" value="F:phosphorelay sensor kinase activity"/>
    <property type="evidence" value="ECO:0007669"/>
    <property type="project" value="InterPro"/>
</dbReference>
<evidence type="ECO:0000256" key="5">
    <source>
        <dbReference type="ARBA" id="ARBA00022777"/>
    </source>
</evidence>
<dbReference type="Pfam" id="PF00512">
    <property type="entry name" value="HisKA"/>
    <property type="match status" value="1"/>
</dbReference>
<gene>
    <name evidence="9" type="ORF">A3F84_25455</name>
</gene>
<organism evidence="9 10">
    <name type="scientific">Handelsmanbacteria sp. (strain RIFCSPLOWO2_12_FULL_64_10)</name>
    <dbReference type="NCBI Taxonomy" id="1817868"/>
    <lineage>
        <taxon>Bacteria</taxon>
        <taxon>Candidatus Handelsmaniibacteriota</taxon>
    </lineage>
</organism>
<evidence type="ECO:0000256" key="1">
    <source>
        <dbReference type="ARBA" id="ARBA00000085"/>
    </source>
</evidence>
<sequence length="880" mass="98015">MAEFETAYREKVVPILKKHGLAESSERGRATPDSIFSRLFELKTPPEVEEKQKALQSDSTWTMMMRGFGTAFGTSRPDGLIRHSFGLYAAPAGPGKQVRAGRGTGHWRTYDMTDGLASATVRSIFQDREGHIWFGTVGGVTRYDGQKFTTFTTKDGLAHNSVRSIIQDWEGYLWFGTNGGVSRYDGKTFTIFTTKDGLADNNVRSIFQDREGHIWLGTNGGGASRYDSKTHSAGSGQAFTTFTTKDGLADNRVWPIFQDRKGHLWFGTFVGGVIQYDGKTWITFTTKDGLAHNQVWSILQDREGHLWFGTGGGVTRYDGKVWKTFTTKDGLADNNVRSIFQDREGYLWFGTGGGVTRYDGQSFTIFTTKDGLANNEVGRIFQDRKGHLWFGTSGGGVSQYDGQSFQTLTRRDGLASNEVGPILQDREGYLWFGTVGGVTRYSPPAPSPPPVFIDAVVANWRYERSSQLSIPSTVKLTAFEFHAISFKTRPEAMVYRYRLRGYDKDWTNTHARRVEYHDLPRGSYTFEVQAVDRDLVYSEKPATVTLRVHLPYERIGWMAALGIAVAVILYQAGRIVYRDRLLQASNAALSSANKDLFGLNRQFEEANVRLQEVDAVKTDFFSNVSHELRTPMTAIKGYVDNMLDGITGDLTDRQARYLTRVRSNADRLTRLINDLLDLSRIDRGETALLHLNIQKVSVWDTVREVVEGLRPMAEGARLTLRVEGEDAVALVDRDRLTQIVTNLVGNAIKFTPRGGEVEVRISVDRGPWTVDRTPPMVPPWTGGLAVPSPPAGRVRVGDESRITNHGFVVVGVRDTGRGIPAEDLEKVFDRFYQVKGEGGGQPGTGLGLPITKELVELMGGTIHVESEVGKGSTFWFTLPF</sequence>
<dbReference type="Gene3D" id="3.30.565.10">
    <property type="entry name" value="Histidine kinase-like ATPase, C-terminal domain"/>
    <property type="match status" value="1"/>
</dbReference>
<evidence type="ECO:0000259" key="8">
    <source>
        <dbReference type="PROSITE" id="PS50109"/>
    </source>
</evidence>
<dbReference type="Pfam" id="PF02518">
    <property type="entry name" value="HATPase_c"/>
    <property type="match status" value="2"/>
</dbReference>
<dbReference type="InterPro" id="IPR011110">
    <property type="entry name" value="Reg_prop"/>
</dbReference>
<dbReference type="InterPro" id="IPR003661">
    <property type="entry name" value="HisK_dim/P_dom"/>
</dbReference>
<dbReference type="InterPro" id="IPR011123">
    <property type="entry name" value="Y_Y_Y"/>
</dbReference>
<name>A0A1F6CTV4_HANXR</name>
<dbReference type="InterPro" id="IPR003594">
    <property type="entry name" value="HATPase_dom"/>
</dbReference>
<evidence type="ECO:0000256" key="6">
    <source>
        <dbReference type="ARBA" id="ARBA00023012"/>
    </source>
</evidence>
<protein>
    <recommendedName>
        <fullName evidence="2">histidine kinase</fullName>
        <ecNumber evidence="2">2.7.13.3</ecNumber>
    </recommendedName>
</protein>